<dbReference type="STRING" id="1117379.BABA_17152"/>
<evidence type="ECO:0000256" key="1">
    <source>
        <dbReference type="ARBA" id="ARBA00006817"/>
    </source>
</evidence>
<proteinExistence type="inferred from homology"/>
<accession>K6DCX7</accession>
<dbReference type="Proteomes" id="UP000006316">
    <property type="component" value="Unassembled WGS sequence"/>
</dbReference>
<dbReference type="SUPFAM" id="SSF55961">
    <property type="entry name" value="Bet v1-like"/>
    <property type="match status" value="1"/>
</dbReference>
<comment type="caution">
    <text evidence="3">The sequence shown here is derived from an EMBL/GenBank/DDBJ whole genome shotgun (WGS) entry which is preliminary data.</text>
</comment>
<dbReference type="PATRIC" id="fig|1117379.3.peg.3559"/>
<feature type="domain" description="Activator of Hsp90 ATPase homologue 1/2-like C-terminal" evidence="2">
    <location>
        <begin position="12"/>
        <end position="132"/>
    </location>
</feature>
<dbReference type="CDD" id="cd08901">
    <property type="entry name" value="SRPBCC_CalC_Aha1-like_8"/>
    <property type="match status" value="1"/>
</dbReference>
<dbReference type="RefSeq" id="WP_007086426.1">
    <property type="nucleotide sequence ID" value="NZ_AJLS01000121.1"/>
</dbReference>
<dbReference type="AlphaFoldDB" id="K6DCX7"/>
<reference evidence="3 4" key="1">
    <citation type="journal article" date="2012" name="Front. Microbiol.">
        <title>Redundancy and modularity in membrane-associated dissimilatory nitrate reduction in Bacillus.</title>
        <authorList>
            <person name="Heylen K."/>
            <person name="Keltjens J."/>
        </authorList>
    </citation>
    <scope>NUCLEOTIDE SEQUENCE [LARGE SCALE GENOMIC DNA]</scope>
    <source>
        <strain evidence="4">LMG 21833T</strain>
    </source>
</reference>
<evidence type="ECO:0000313" key="4">
    <source>
        <dbReference type="Proteomes" id="UP000006316"/>
    </source>
</evidence>
<comment type="similarity">
    <text evidence="1">Belongs to the AHA1 family.</text>
</comment>
<dbReference type="EMBL" id="AJLS01000121">
    <property type="protein sequence ID" value="EKN66159.1"/>
    <property type="molecule type" value="Genomic_DNA"/>
</dbReference>
<dbReference type="eggNOG" id="COG3832">
    <property type="taxonomic scope" value="Bacteria"/>
</dbReference>
<protein>
    <recommendedName>
        <fullName evidence="2">Activator of Hsp90 ATPase homologue 1/2-like C-terminal domain-containing protein</fullName>
    </recommendedName>
</protein>
<evidence type="ECO:0000259" key="2">
    <source>
        <dbReference type="Pfam" id="PF08327"/>
    </source>
</evidence>
<evidence type="ECO:0000313" key="3">
    <source>
        <dbReference type="EMBL" id="EKN66159.1"/>
    </source>
</evidence>
<dbReference type="InterPro" id="IPR013538">
    <property type="entry name" value="ASHA1/2-like_C"/>
</dbReference>
<organism evidence="3 4">
    <name type="scientific">Neobacillus bataviensis LMG 21833</name>
    <dbReference type="NCBI Taxonomy" id="1117379"/>
    <lineage>
        <taxon>Bacteria</taxon>
        <taxon>Bacillati</taxon>
        <taxon>Bacillota</taxon>
        <taxon>Bacilli</taxon>
        <taxon>Bacillales</taxon>
        <taxon>Bacillaceae</taxon>
        <taxon>Neobacillus</taxon>
    </lineage>
</organism>
<name>K6DCX7_9BACI</name>
<gene>
    <name evidence="3" type="ORF">BABA_17152</name>
</gene>
<dbReference type="Gene3D" id="3.30.530.20">
    <property type="match status" value="1"/>
</dbReference>
<dbReference type="InterPro" id="IPR023393">
    <property type="entry name" value="START-like_dom_sf"/>
</dbReference>
<sequence>MKNLTKMKINKPAKDVFEAFVDPSKIGNFWFSSSSERWDAGKTITLKYEEYNAQGEIKVMEIEENKKIVFVWGANGEGHIVTISLNELDHATTIIEINEEGFNENDDEFIPQLIDNKEGWVFMLTCLKGYLEFGVNQLRGGLVKD</sequence>
<dbReference type="OrthoDB" id="2364866at2"/>
<keyword evidence="4" id="KW-1185">Reference proteome</keyword>
<dbReference type="Pfam" id="PF08327">
    <property type="entry name" value="AHSA1"/>
    <property type="match status" value="1"/>
</dbReference>